<dbReference type="OrthoDB" id="3242409at2759"/>
<proteinExistence type="predicted"/>
<keyword evidence="1" id="KW-0472">Membrane</keyword>
<evidence type="ECO:0000313" key="3">
    <source>
        <dbReference type="EMBL" id="PCH38988.1"/>
    </source>
</evidence>
<accession>A0A2H3JMM7</accession>
<keyword evidence="1" id="KW-1133">Transmembrane helix</keyword>
<organism evidence="3 4">
    <name type="scientific">Wolfiporia cocos (strain MD-104)</name>
    <name type="common">Brown rot fungus</name>
    <dbReference type="NCBI Taxonomy" id="742152"/>
    <lineage>
        <taxon>Eukaryota</taxon>
        <taxon>Fungi</taxon>
        <taxon>Dikarya</taxon>
        <taxon>Basidiomycota</taxon>
        <taxon>Agaricomycotina</taxon>
        <taxon>Agaricomycetes</taxon>
        <taxon>Polyporales</taxon>
        <taxon>Phaeolaceae</taxon>
        <taxon>Wolfiporia</taxon>
    </lineage>
</organism>
<dbReference type="EMBL" id="KB467943">
    <property type="protein sequence ID" value="PCH38988.1"/>
    <property type="molecule type" value="Genomic_DNA"/>
</dbReference>
<dbReference type="Proteomes" id="UP000218811">
    <property type="component" value="Unassembled WGS sequence"/>
</dbReference>
<dbReference type="STRING" id="742152.A0A2H3JMM7"/>
<dbReference type="AlphaFoldDB" id="A0A2H3JMM7"/>
<name>A0A2H3JMM7_WOLCO</name>
<protein>
    <recommendedName>
        <fullName evidence="2">DUF6533 domain-containing protein</fullName>
    </recommendedName>
</protein>
<evidence type="ECO:0000256" key="1">
    <source>
        <dbReference type="SAM" id="Phobius"/>
    </source>
</evidence>
<keyword evidence="1" id="KW-0812">Transmembrane</keyword>
<feature type="transmembrane region" description="Helical" evidence="1">
    <location>
        <begin position="55"/>
        <end position="75"/>
    </location>
</feature>
<dbReference type="Pfam" id="PF20151">
    <property type="entry name" value="DUF6533"/>
    <property type="match status" value="1"/>
</dbReference>
<keyword evidence="4" id="KW-1185">Reference proteome</keyword>
<evidence type="ECO:0000259" key="2">
    <source>
        <dbReference type="Pfam" id="PF20151"/>
    </source>
</evidence>
<feature type="transmembrane region" description="Helical" evidence="1">
    <location>
        <begin position="81"/>
        <end position="107"/>
    </location>
</feature>
<reference evidence="3 4" key="1">
    <citation type="journal article" date="2012" name="Science">
        <title>The Paleozoic origin of enzymatic lignin decomposition reconstructed from 31 fungal genomes.</title>
        <authorList>
            <person name="Floudas D."/>
            <person name="Binder M."/>
            <person name="Riley R."/>
            <person name="Barry K."/>
            <person name="Blanchette R.A."/>
            <person name="Henrissat B."/>
            <person name="Martinez A.T."/>
            <person name="Otillar R."/>
            <person name="Spatafora J.W."/>
            <person name="Yadav J.S."/>
            <person name="Aerts A."/>
            <person name="Benoit I."/>
            <person name="Boyd A."/>
            <person name="Carlson A."/>
            <person name="Copeland A."/>
            <person name="Coutinho P.M."/>
            <person name="de Vries R.P."/>
            <person name="Ferreira P."/>
            <person name="Findley K."/>
            <person name="Foster B."/>
            <person name="Gaskell J."/>
            <person name="Glotzer D."/>
            <person name="Gorecki P."/>
            <person name="Heitman J."/>
            <person name="Hesse C."/>
            <person name="Hori C."/>
            <person name="Igarashi K."/>
            <person name="Jurgens J.A."/>
            <person name="Kallen N."/>
            <person name="Kersten P."/>
            <person name="Kohler A."/>
            <person name="Kuees U."/>
            <person name="Kumar T.K.A."/>
            <person name="Kuo A."/>
            <person name="LaButti K."/>
            <person name="Larrondo L.F."/>
            <person name="Lindquist E."/>
            <person name="Ling A."/>
            <person name="Lombard V."/>
            <person name="Lucas S."/>
            <person name="Lundell T."/>
            <person name="Martin R."/>
            <person name="McLaughlin D.J."/>
            <person name="Morgenstern I."/>
            <person name="Morin E."/>
            <person name="Murat C."/>
            <person name="Nagy L.G."/>
            <person name="Nolan M."/>
            <person name="Ohm R.A."/>
            <person name="Patyshakuliyeva A."/>
            <person name="Rokas A."/>
            <person name="Ruiz-Duenas F.J."/>
            <person name="Sabat G."/>
            <person name="Salamov A."/>
            <person name="Samejima M."/>
            <person name="Schmutz J."/>
            <person name="Slot J.C."/>
            <person name="St John F."/>
            <person name="Stenlid J."/>
            <person name="Sun H."/>
            <person name="Sun S."/>
            <person name="Syed K."/>
            <person name="Tsang A."/>
            <person name="Wiebenga A."/>
            <person name="Young D."/>
            <person name="Pisabarro A."/>
            <person name="Eastwood D.C."/>
            <person name="Martin F."/>
            <person name="Cullen D."/>
            <person name="Grigoriev I.V."/>
            <person name="Hibbett D.S."/>
        </authorList>
    </citation>
    <scope>NUCLEOTIDE SEQUENCE [LARGE SCALE GENOMIC DNA]</scope>
    <source>
        <strain evidence="3 4">MD-104</strain>
    </source>
</reference>
<evidence type="ECO:0000313" key="4">
    <source>
        <dbReference type="Proteomes" id="UP000218811"/>
    </source>
</evidence>
<sequence>MKLIFTLHVLVRSIFTAWGYFVQTFQCSTALLLYDCVITIGQEINFMWSNERKGSALIFAANRCIVLGMAVSIILELPNIPGINVVIVILFQVAYIASLAIWTVFSALRVYAICDRRRYLPVITTVMGLIPVGTELVRMLDTSLFASTYSDPGYSGFFVL</sequence>
<feature type="domain" description="DUF6533" evidence="2">
    <location>
        <begin position="28"/>
        <end position="67"/>
    </location>
</feature>
<gene>
    <name evidence="3" type="ORF">WOLCODRAFT_84712</name>
</gene>
<dbReference type="InterPro" id="IPR045340">
    <property type="entry name" value="DUF6533"/>
</dbReference>